<protein>
    <submittedName>
        <fullName evidence="1">Uncharacterized protein</fullName>
    </submittedName>
</protein>
<sequence length="859" mass="85138">MTGTLRAAPAAAFLPAPPGRPPAASPTAAPPPRRPRKPLARRWYHRPIGGGVRGGPARSPPLPACRLPPRTAPVCAASEGGSGNSGSSGGGGDGDDGRGGVPLPGALRSVASAVKAVTGAPARAVRGAHRAALGALGVGDNDDGASRRGPVAGGGGGGGGDSSGGRATERGSAPPFSFGTATALASFAFEAYAEPPNGCGWLVPGETVAVAGDGGGGGGATPATDDAPPLVNVAYPTPGELAGRCPHGALRVTLGGLHRPGRDGGGNEDDRGHLCYTLRTGGVVVDRPAVGTAFAVPAPPPPGERRRGEEGAHGDRDDAAAAAAGSVPAEGGGEVTGRAAAAAAADVAVVDVFWGPEEVSAGRPLGWVALPLPGGIAHRGEEGGGVNAAPTRLELPLTLYPAPTGVGEDREAPAAADAAAAATAAAAAAVAAAGAAQATAIARGASLFGTAPDTAPALWADAADSGFAALRAASAAARADAAARRAAVAGSSLVVWVANVAGGSDDSGGGGNESLHEDEAPADKDDAIAAVEGLPMSDGWKALAKEVMAASDEADSHLNRRRLRAVAFMAAPSTDTKVWVWRDATRRVAVVGFRGTESLSWKDLVTDAAAWQVPWTPGGPIDLDVCPATAASASEESALVHWGFLRAYASVREPLLAELAAITEDLSAPWDVYYTGHSLGGALATLAAADVRAQHPNVGGAMVSFGQPKVGNAAFRLAVDTLLPAAFRVVNDADVVARTPTGGYAHVGRTVLVNEDGELWVEPWGAEGSGGGGGSDENGTQGGEADPTGGSTADAAADGDAGGHGLGGARWKATGTLFAAEKELWRSFTTGASLQHHLEDSYVASLRRCVKQQREAGAV</sequence>
<evidence type="ECO:0000313" key="1">
    <source>
        <dbReference type="EMBL" id="KAK1863665.1"/>
    </source>
</evidence>
<keyword evidence="2" id="KW-1185">Reference proteome</keyword>
<comment type="caution">
    <text evidence="1">The sequence shown here is derived from an EMBL/GenBank/DDBJ whole genome shotgun (WGS) entry which is preliminary data.</text>
</comment>
<accession>A0ACC3C0L6</accession>
<dbReference type="EMBL" id="CM020619">
    <property type="protein sequence ID" value="KAK1863665.1"/>
    <property type="molecule type" value="Genomic_DNA"/>
</dbReference>
<gene>
    <name evidence="1" type="ORF">I4F81_006219</name>
</gene>
<evidence type="ECO:0000313" key="2">
    <source>
        <dbReference type="Proteomes" id="UP000798662"/>
    </source>
</evidence>
<proteinExistence type="predicted"/>
<name>A0ACC3C0L6_PYRYE</name>
<organism evidence="1 2">
    <name type="scientific">Pyropia yezoensis</name>
    <name type="common">Susabi-nori</name>
    <name type="synonym">Porphyra yezoensis</name>
    <dbReference type="NCBI Taxonomy" id="2788"/>
    <lineage>
        <taxon>Eukaryota</taxon>
        <taxon>Rhodophyta</taxon>
        <taxon>Bangiophyceae</taxon>
        <taxon>Bangiales</taxon>
        <taxon>Bangiaceae</taxon>
        <taxon>Pyropia</taxon>
    </lineage>
</organism>
<reference evidence="1" key="1">
    <citation type="submission" date="2019-11" db="EMBL/GenBank/DDBJ databases">
        <title>Nori genome reveals adaptations in red seaweeds to the harsh intertidal environment.</title>
        <authorList>
            <person name="Wang D."/>
            <person name="Mao Y."/>
        </authorList>
    </citation>
    <scope>NUCLEOTIDE SEQUENCE</scope>
    <source>
        <tissue evidence="1">Gametophyte</tissue>
    </source>
</reference>
<dbReference type="Proteomes" id="UP000798662">
    <property type="component" value="Chromosome 2"/>
</dbReference>